<keyword evidence="9" id="KW-1185">Reference proteome</keyword>
<feature type="transmembrane region" description="Helical" evidence="7">
    <location>
        <begin position="270"/>
        <end position="294"/>
    </location>
</feature>
<dbReference type="CDD" id="cd10322">
    <property type="entry name" value="SLC5sbd"/>
    <property type="match status" value="1"/>
</dbReference>
<dbReference type="PANTHER" id="PTHR48086">
    <property type="entry name" value="SODIUM/PROLINE SYMPORTER-RELATED"/>
    <property type="match status" value="1"/>
</dbReference>
<dbReference type="RefSeq" id="WP_238194983.1">
    <property type="nucleotide sequence ID" value="NZ_BPQZ01000003.1"/>
</dbReference>
<name>A0AA37TG76_9HYPH</name>
<protein>
    <submittedName>
        <fullName evidence="8">Symporter YhjB</fullName>
    </submittedName>
</protein>
<evidence type="ECO:0000313" key="8">
    <source>
        <dbReference type="EMBL" id="GLS72710.1"/>
    </source>
</evidence>
<evidence type="ECO:0000256" key="6">
    <source>
        <dbReference type="ARBA" id="ARBA00023136"/>
    </source>
</evidence>
<keyword evidence="3" id="KW-0813">Transport</keyword>
<sequence>MSIALIIVAAGFVLAIGLGLYARLGREMGLEQWTVGGRGFGTALVFLLMAGEIYTTFTFLGGSGIAYGKGGPAYYILCYLTLAYITSYWMLPPVWRYAKQHGLYTQPDFFARKYGSRALGILVALVGIVALVPYLVLQFKGLGIIVSTASYGALSSTSAVWIGAAALTAYVVVSGVHGSAWTAVIKDTSILALVIFLGIYLPIHYYGGYEGLFGAIEAAKPGFLALPAKGQSPTWFSSTVLLTALGGYMWPHTFASLYTAREPAAFRRNAVILPIYQLINLFVFMIGFTAVLQVPGLTGPDVDLSLFKLSLQSFPPWFIGVIGATGVLTALVPGSMILIAGVTLIANNLVRPLRPTMDDAATARLCKILVPVLALICVGFTLSGGDTIVQLLLMGYNFVTQLFPCFITSLMRRNPLDRRAAMAGIIAGVATVAVTVLSGFSLASLPFLGPLQDVNVGIVALGVNLLVTAAVAQATRASSTAQARAAE</sequence>
<comment type="similarity">
    <text evidence="2">Belongs to the sodium:solute symporter (SSF) (TC 2.A.21) family.</text>
</comment>
<feature type="transmembrane region" description="Helical" evidence="7">
    <location>
        <begin position="73"/>
        <end position="91"/>
    </location>
</feature>
<accession>A0AA37TG76</accession>
<feature type="transmembrane region" description="Helical" evidence="7">
    <location>
        <begin position="423"/>
        <end position="448"/>
    </location>
</feature>
<keyword evidence="6 7" id="KW-0472">Membrane</keyword>
<proteinExistence type="inferred from homology"/>
<dbReference type="Proteomes" id="UP001157440">
    <property type="component" value="Unassembled WGS sequence"/>
</dbReference>
<feature type="transmembrane region" description="Helical" evidence="7">
    <location>
        <begin position="118"/>
        <end position="137"/>
    </location>
</feature>
<dbReference type="PANTHER" id="PTHR48086:SF8">
    <property type="entry name" value="MONOCARBOXYLIC ACID PERMEASE"/>
    <property type="match status" value="1"/>
</dbReference>
<feature type="transmembrane region" description="Helical" evidence="7">
    <location>
        <begin position="149"/>
        <end position="172"/>
    </location>
</feature>
<feature type="transmembrane region" description="Helical" evidence="7">
    <location>
        <begin position="365"/>
        <end position="382"/>
    </location>
</feature>
<feature type="transmembrane region" description="Helical" evidence="7">
    <location>
        <begin position="44"/>
        <end position="67"/>
    </location>
</feature>
<gene>
    <name evidence="8" type="primary">yhjB</name>
    <name evidence="8" type="ORF">GCM10007890_47250</name>
</gene>
<evidence type="ECO:0000256" key="2">
    <source>
        <dbReference type="ARBA" id="ARBA00006434"/>
    </source>
</evidence>
<keyword evidence="4 7" id="KW-0812">Transmembrane</keyword>
<evidence type="ECO:0000256" key="4">
    <source>
        <dbReference type="ARBA" id="ARBA00022692"/>
    </source>
</evidence>
<dbReference type="GO" id="GO:0022857">
    <property type="term" value="F:transmembrane transporter activity"/>
    <property type="evidence" value="ECO:0007669"/>
    <property type="project" value="InterPro"/>
</dbReference>
<keyword evidence="5 7" id="KW-1133">Transmembrane helix</keyword>
<feature type="transmembrane region" description="Helical" evidence="7">
    <location>
        <begin position="388"/>
        <end position="411"/>
    </location>
</feature>
<evidence type="ECO:0000256" key="7">
    <source>
        <dbReference type="SAM" id="Phobius"/>
    </source>
</evidence>
<comment type="subcellular location">
    <subcellularLocation>
        <location evidence="1">Membrane</location>
        <topology evidence="1">Multi-pass membrane protein</topology>
    </subcellularLocation>
</comment>
<dbReference type="Gene3D" id="1.20.1730.10">
    <property type="entry name" value="Sodium/glucose cotransporter"/>
    <property type="match status" value="1"/>
</dbReference>
<feature type="transmembrane region" description="Helical" evidence="7">
    <location>
        <begin position="454"/>
        <end position="474"/>
    </location>
</feature>
<feature type="transmembrane region" description="Helical" evidence="7">
    <location>
        <begin position="235"/>
        <end position="258"/>
    </location>
</feature>
<dbReference type="InterPro" id="IPR001734">
    <property type="entry name" value="Na/solute_symporter"/>
</dbReference>
<dbReference type="GO" id="GO:0005886">
    <property type="term" value="C:plasma membrane"/>
    <property type="evidence" value="ECO:0007669"/>
    <property type="project" value="TreeGrafter"/>
</dbReference>
<feature type="transmembrane region" description="Helical" evidence="7">
    <location>
        <begin position="6"/>
        <end position="24"/>
    </location>
</feature>
<evidence type="ECO:0000256" key="3">
    <source>
        <dbReference type="ARBA" id="ARBA00022448"/>
    </source>
</evidence>
<organism evidence="8 9">
    <name type="scientific">Methylobacterium tardum</name>
    <dbReference type="NCBI Taxonomy" id="374432"/>
    <lineage>
        <taxon>Bacteria</taxon>
        <taxon>Pseudomonadati</taxon>
        <taxon>Pseudomonadota</taxon>
        <taxon>Alphaproteobacteria</taxon>
        <taxon>Hyphomicrobiales</taxon>
        <taxon>Methylobacteriaceae</taxon>
        <taxon>Methylobacterium</taxon>
    </lineage>
</organism>
<evidence type="ECO:0000313" key="9">
    <source>
        <dbReference type="Proteomes" id="UP001157440"/>
    </source>
</evidence>
<evidence type="ECO:0000256" key="1">
    <source>
        <dbReference type="ARBA" id="ARBA00004141"/>
    </source>
</evidence>
<dbReference type="PROSITE" id="PS50283">
    <property type="entry name" value="NA_SOLUT_SYMP_3"/>
    <property type="match status" value="1"/>
</dbReference>
<feature type="transmembrane region" description="Helical" evidence="7">
    <location>
        <begin position="184"/>
        <end position="203"/>
    </location>
</feature>
<dbReference type="InterPro" id="IPR038377">
    <property type="entry name" value="Na/Glc_symporter_sf"/>
</dbReference>
<comment type="caution">
    <text evidence="8">The sequence shown here is derived from an EMBL/GenBank/DDBJ whole genome shotgun (WGS) entry which is preliminary data.</text>
</comment>
<feature type="transmembrane region" description="Helical" evidence="7">
    <location>
        <begin position="314"/>
        <end position="345"/>
    </location>
</feature>
<dbReference type="AlphaFoldDB" id="A0AA37TG76"/>
<reference evidence="9" key="1">
    <citation type="journal article" date="2019" name="Int. J. Syst. Evol. Microbiol.">
        <title>The Global Catalogue of Microorganisms (GCM) 10K type strain sequencing project: providing services to taxonomists for standard genome sequencing and annotation.</title>
        <authorList>
            <consortium name="The Broad Institute Genomics Platform"/>
            <consortium name="The Broad Institute Genome Sequencing Center for Infectious Disease"/>
            <person name="Wu L."/>
            <person name="Ma J."/>
        </authorList>
    </citation>
    <scope>NUCLEOTIDE SEQUENCE [LARGE SCALE GENOMIC DNA]</scope>
    <source>
        <strain evidence="9">NBRC 103632</strain>
    </source>
</reference>
<evidence type="ECO:0000256" key="5">
    <source>
        <dbReference type="ARBA" id="ARBA00022989"/>
    </source>
</evidence>
<dbReference type="EMBL" id="BSPL01000023">
    <property type="protein sequence ID" value="GLS72710.1"/>
    <property type="molecule type" value="Genomic_DNA"/>
</dbReference>
<dbReference type="InterPro" id="IPR050277">
    <property type="entry name" value="Sodium:Solute_Symporter"/>
</dbReference>